<evidence type="ECO:0000313" key="3">
    <source>
        <dbReference type="Proteomes" id="UP000050525"/>
    </source>
</evidence>
<feature type="region of interest" description="Disordered" evidence="1">
    <location>
        <begin position="1"/>
        <end position="137"/>
    </location>
</feature>
<evidence type="ECO:0000256" key="1">
    <source>
        <dbReference type="SAM" id="MobiDB-lite"/>
    </source>
</evidence>
<reference evidence="2 3" key="1">
    <citation type="journal article" date="2012" name="Genome Biol.">
        <title>Sequencing three crocodilian genomes to illuminate the evolution of archosaurs and amniotes.</title>
        <authorList>
            <person name="St John J.A."/>
            <person name="Braun E.L."/>
            <person name="Isberg S.R."/>
            <person name="Miles L.G."/>
            <person name="Chong A.Y."/>
            <person name="Gongora J."/>
            <person name="Dalzell P."/>
            <person name="Moran C."/>
            <person name="Bed'hom B."/>
            <person name="Abzhanov A."/>
            <person name="Burgess S.C."/>
            <person name="Cooksey A.M."/>
            <person name="Castoe T.A."/>
            <person name="Crawford N.G."/>
            <person name="Densmore L.D."/>
            <person name="Drew J.C."/>
            <person name="Edwards S.V."/>
            <person name="Faircloth B.C."/>
            <person name="Fujita M.K."/>
            <person name="Greenwold M.J."/>
            <person name="Hoffmann F.G."/>
            <person name="Howard J.M."/>
            <person name="Iguchi T."/>
            <person name="Janes D.E."/>
            <person name="Khan S.Y."/>
            <person name="Kohno S."/>
            <person name="de Koning A.J."/>
            <person name="Lance S.L."/>
            <person name="McCarthy F.M."/>
            <person name="McCormack J.E."/>
            <person name="Merchant M.E."/>
            <person name="Peterson D.G."/>
            <person name="Pollock D.D."/>
            <person name="Pourmand N."/>
            <person name="Raney B.J."/>
            <person name="Roessler K.A."/>
            <person name="Sanford J.R."/>
            <person name="Sawyer R.H."/>
            <person name="Schmidt C.J."/>
            <person name="Triplett E.W."/>
            <person name="Tuberville T.D."/>
            <person name="Venegas-Anaya M."/>
            <person name="Howard J.T."/>
            <person name="Jarvis E.D."/>
            <person name="Guillette L.J.Jr."/>
            <person name="Glenn T.C."/>
            <person name="Green R.E."/>
            <person name="Ray D.A."/>
        </authorList>
    </citation>
    <scope>NUCLEOTIDE SEQUENCE [LARGE SCALE GENOMIC DNA]</scope>
    <source>
        <strain evidence="2">KSC_2009_1</strain>
    </source>
</reference>
<feature type="compositionally biased region" description="Basic and acidic residues" evidence="1">
    <location>
        <begin position="28"/>
        <end position="37"/>
    </location>
</feature>
<organism evidence="2 3">
    <name type="scientific">Alligator mississippiensis</name>
    <name type="common">American alligator</name>
    <dbReference type="NCBI Taxonomy" id="8496"/>
    <lineage>
        <taxon>Eukaryota</taxon>
        <taxon>Metazoa</taxon>
        <taxon>Chordata</taxon>
        <taxon>Craniata</taxon>
        <taxon>Vertebrata</taxon>
        <taxon>Euteleostomi</taxon>
        <taxon>Archelosauria</taxon>
        <taxon>Archosauria</taxon>
        <taxon>Crocodylia</taxon>
        <taxon>Alligatoridae</taxon>
        <taxon>Alligatorinae</taxon>
        <taxon>Alligator</taxon>
    </lineage>
</organism>
<protein>
    <submittedName>
        <fullName evidence="2">Uncharacterized protein</fullName>
    </submittedName>
</protein>
<comment type="caution">
    <text evidence="2">The sequence shown here is derived from an EMBL/GenBank/DDBJ whole genome shotgun (WGS) entry which is preliminary data.</text>
</comment>
<sequence>MALQTPIERRSRELQVTGHQDAPTSQDPESKEGKADEGTPGDVSSTDDGTKGGTSVQEQGAGALSSEEDGGGAGAPQDLDNEKDLAHISEPEGTAKDESGRNNGAAGTSMRGSAAPEVSSDRGAGGASEMETPSAET</sequence>
<gene>
    <name evidence="2" type="ORF">Y1Q_0019928</name>
</gene>
<dbReference type="EMBL" id="AKHW03000474">
    <property type="protein sequence ID" value="KYO47205.1"/>
    <property type="molecule type" value="Genomic_DNA"/>
</dbReference>
<evidence type="ECO:0000313" key="2">
    <source>
        <dbReference type="EMBL" id="KYO47205.1"/>
    </source>
</evidence>
<name>A0A151PEM1_ALLMI</name>
<dbReference type="Proteomes" id="UP000050525">
    <property type="component" value="Unassembled WGS sequence"/>
</dbReference>
<feature type="compositionally biased region" description="Polar residues" evidence="1">
    <location>
        <begin position="42"/>
        <end position="58"/>
    </location>
</feature>
<keyword evidence="3" id="KW-1185">Reference proteome</keyword>
<accession>A0A151PEM1</accession>
<proteinExistence type="predicted"/>
<feature type="compositionally biased region" description="Basic and acidic residues" evidence="1">
    <location>
        <begin position="80"/>
        <end position="100"/>
    </location>
</feature>
<dbReference type="AlphaFoldDB" id="A0A151PEM1"/>